<evidence type="ECO:0000313" key="1">
    <source>
        <dbReference type="EMBL" id="JAD52169.1"/>
    </source>
</evidence>
<dbReference type="EMBL" id="GBRH01245726">
    <property type="protein sequence ID" value="JAD52169.1"/>
    <property type="molecule type" value="Transcribed_RNA"/>
</dbReference>
<name>A0A0A9AKG2_ARUDO</name>
<reference evidence="1" key="2">
    <citation type="journal article" date="2015" name="Data Brief">
        <title>Shoot transcriptome of the giant reed, Arundo donax.</title>
        <authorList>
            <person name="Barrero R.A."/>
            <person name="Guerrero F.D."/>
            <person name="Moolhuijzen P."/>
            <person name="Goolsby J.A."/>
            <person name="Tidwell J."/>
            <person name="Bellgard S.E."/>
            <person name="Bellgard M.I."/>
        </authorList>
    </citation>
    <scope>NUCLEOTIDE SEQUENCE</scope>
    <source>
        <tissue evidence="1">Shoot tissue taken approximately 20 cm above the soil surface</tissue>
    </source>
</reference>
<proteinExistence type="predicted"/>
<dbReference type="AlphaFoldDB" id="A0A0A9AKG2"/>
<sequence length="64" mass="7171">MAPGPDGFTGQFYKSCWQIIKDDVMAAVSAVWGRRFSNFHLLNSAYITLLSKKEGVIHVKDLDP</sequence>
<protein>
    <submittedName>
        <fullName evidence="1">Uncharacterized protein</fullName>
    </submittedName>
</protein>
<accession>A0A0A9AKG2</accession>
<reference evidence="1" key="1">
    <citation type="submission" date="2014-09" db="EMBL/GenBank/DDBJ databases">
        <authorList>
            <person name="Magalhaes I.L.F."/>
            <person name="Oliveira U."/>
            <person name="Santos F.R."/>
            <person name="Vidigal T.H.D.A."/>
            <person name="Brescovit A.D."/>
            <person name="Santos A.J."/>
        </authorList>
    </citation>
    <scope>NUCLEOTIDE SEQUENCE</scope>
    <source>
        <tissue evidence="1">Shoot tissue taken approximately 20 cm above the soil surface</tissue>
    </source>
</reference>
<organism evidence="1">
    <name type="scientific">Arundo donax</name>
    <name type="common">Giant reed</name>
    <name type="synonym">Donax arundinaceus</name>
    <dbReference type="NCBI Taxonomy" id="35708"/>
    <lineage>
        <taxon>Eukaryota</taxon>
        <taxon>Viridiplantae</taxon>
        <taxon>Streptophyta</taxon>
        <taxon>Embryophyta</taxon>
        <taxon>Tracheophyta</taxon>
        <taxon>Spermatophyta</taxon>
        <taxon>Magnoliopsida</taxon>
        <taxon>Liliopsida</taxon>
        <taxon>Poales</taxon>
        <taxon>Poaceae</taxon>
        <taxon>PACMAD clade</taxon>
        <taxon>Arundinoideae</taxon>
        <taxon>Arundineae</taxon>
        <taxon>Arundo</taxon>
    </lineage>
</organism>